<comment type="caution">
    <text evidence="2">The sequence shown here is derived from an EMBL/GenBank/DDBJ whole genome shotgun (WGS) entry which is preliminary data.</text>
</comment>
<feature type="compositionally biased region" description="Polar residues" evidence="1">
    <location>
        <begin position="48"/>
        <end position="58"/>
    </location>
</feature>
<dbReference type="Proteomes" id="UP000629468">
    <property type="component" value="Unassembled WGS sequence"/>
</dbReference>
<feature type="region of interest" description="Disordered" evidence="1">
    <location>
        <begin position="1"/>
        <end position="80"/>
    </location>
</feature>
<evidence type="ECO:0000313" key="2">
    <source>
        <dbReference type="EMBL" id="KAF7785027.1"/>
    </source>
</evidence>
<protein>
    <submittedName>
        <fullName evidence="2">Uncharacterized protein</fullName>
    </submittedName>
</protein>
<organism evidence="2 3">
    <name type="scientific">Agaricus bisporus var. burnettii</name>
    <dbReference type="NCBI Taxonomy" id="192524"/>
    <lineage>
        <taxon>Eukaryota</taxon>
        <taxon>Fungi</taxon>
        <taxon>Dikarya</taxon>
        <taxon>Basidiomycota</taxon>
        <taxon>Agaricomycotina</taxon>
        <taxon>Agaricomycetes</taxon>
        <taxon>Agaricomycetidae</taxon>
        <taxon>Agaricales</taxon>
        <taxon>Agaricineae</taxon>
        <taxon>Agaricaceae</taxon>
        <taxon>Agaricus</taxon>
    </lineage>
</organism>
<proteinExistence type="predicted"/>
<feature type="compositionally biased region" description="Polar residues" evidence="1">
    <location>
        <begin position="67"/>
        <end position="80"/>
    </location>
</feature>
<evidence type="ECO:0000313" key="3">
    <source>
        <dbReference type="Proteomes" id="UP000629468"/>
    </source>
</evidence>
<feature type="compositionally biased region" description="Pro residues" evidence="1">
    <location>
        <begin position="1"/>
        <end position="10"/>
    </location>
</feature>
<evidence type="ECO:0000256" key="1">
    <source>
        <dbReference type="SAM" id="MobiDB-lite"/>
    </source>
</evidence>
<dbReference type="EMBL" id="JABXXO010000001">
    <property type="protein sequence ID" value="KAF7785027.1"/>
    <property type="molecule type" value="Genomic_DNA"/>
</dbReference>
<dbReference type="AlphaFoldDB" id="A0A8H7FBZ1"/>
<name>A0A8H7FBZ1_AGABI</name>
<reference evidence="2 3" key="1">
    <citation type="journal article" name="Sci. Rep.">
        <title>Telomere-to-telomere assembled and centromere annotated genomes of the two main subspecies of the button mushroom Agaricus bisporus reveal especially polymorphic chromosome ends.</title>
        <authorList>
            <person name="Sonnenberg A.S.M."/>
            <person name="Sedaghat-Telgerd N."/>
            <person name="Lavrijssen B."/>
            <person name="Ohm R.A."/>
            <person name="Hendrickx P.M."/>
            <person name="Scholtmeijer K."/>
            <person name="Baars J.J.P."/>
            <person name="van Peer A."/>
        </authorList>
    </citation>
    <scope>NUCLEOTIDE SEQUENCE [LARGE SCALE GENOMIC DNA]</scope>
    <source>
        <strain evidence="2 3">H119_p4</strain>
    </source>
</reference>
<accession>A0A8H7FBZ1</accession>
<gene>
    <name evidence="2" type="ORF">Agabi119p4_1192</name>
</gene>
<sequence>MSHLDSPPPYSRSFPTRFIEVSSESEDEGPDREDKVNPPTRRSKHLTTRTMTQGNIARSTRPPRHFASSSRTTLPSTRQVPNATSFSSVFQGGGDPLLPSSMADLQPIVVEAPRYLHASTIWPSSNRALDQSSPQLTPASTRVRTRTINSSPSALLGISNTKIDKIVADALDRYLSNQRPGMRATRVNLDGSYEDSSTIEFHDMGSPIAPWFAVTRGRCPGIYHDLQEALHALDPSNLSRLEFCKCEADAAVLFLRALQSSSVRVIKDGRLYTIGPGMPLVHM</sequence>